<name>A0ABZ3H2X8_GEOAI</name>
<sequence length="324" mass="36759">MLNLIITIDYEIFGNGRGDVIRHMIIPMGRIASIAEAHNVPVTVMAEMCEYIQFEKYDEALVNDLGYSPSERISTQILEMHERGHDVQLHIHPQFLDAEYSRGRFHLRNPKLSVFDMSYEDVRSMIEMCKDTLESLVPSGSYRCLALRLSNMGWVEPPYHVAKAMEDLGIVVHSLSDIPAPAGNNGLWRLYDLQVYEVPIYSIPAKLHSFLKPGFLLPLLYVWVHDPPTSPTGRSSLKGSGGSGRVMKFDISKLSWREMVGMLDHALNVYDTAENEVPVVAIGHTKDFFNSSNFKKFLEIVTRDYSHAVRFTTFSEFVEQVLSG</sequence>
<dbReference type="Gene3D" id="3.20.20.370">
    <property type="entry name" value="Glycoside hydrolase/deacetylase"/>
    <property type="match status" value="1"/>
</dbReference>
<keyword evidence="2" id="KW-1185">Reference proteome</keyword>
<evidence type="ECO:0008006" key="3">
    <source>
        <dbReference type="Google" id="ProtNLM"/>
    </source>
</evidence>
<dbReference type="EMBL" id="CP087714">
    <property type="protein sequence ID" value="XAT63923.1"/>
    <property type="molecule type" value="Genomic_DNA"/>
</dbReference>
<protein>
    <recommendedName>
        <fullName evidence="3">ChbG/HpnK family deacetylase</fullName>
    </recommendedName>
</protein>
<dbReference type="GeneID" id="90448165"/>
<dbReference type="InterPro" id="IPR011330">
    <property type="entry name" value="Glyco_hydro/deAcase_b/a-brl"/>
</dbReference>
<gene>
    <name evidence="1" type="ORF">LPQ35_00735</name>
</gene>
<proteinExistence type="predicted"/>
<evidence type="ECO:0000313" key="2">
    <source>
        <dbReference type="Proteomes" id="UP001492541"/>
    </source>
</evidence>
<dbReference type="SUPFAM" id="SSF88713">
    <property type="entry name" value="Glycoside hydrolase/deacetylase"/>
    <property type="match status" value="1"/>
</dbReference>
<dbReference type="RefSeq" id="WP_193808561.1">
    <property type="nucleotide sequence ID" value="NZ_CP087714.1"/>
</dbReference>
<reference evidence="1 2" key="1">
    <citation type="submission" date="2021-11" db="EMBL/GenBank/DDBJ databases">
        <title>Whole genome of Geoglobus acetivorans.</title>
        <authorList>
            <person name="Liu D."/>
        </authorList>
    </citation>
    <scope>NUCLEOTIDE SEQUENCE [LARGE SCALE GENOMIC DNA]</scope>
    <source>
        <strain evidence="1 2">SBH6</strain>
    </source>
</reference>
<accession>A0ABZ3H2X8</accession>
<evidence type="ECO:0000313" key="1">
    <source>
        <dbReference type="EMBL" id="XAT63923.1"/>
    </source>
</evidence>
<dbReference type="Proteomes" id="UP001492541">
    <property type="component" value="Chromosome"/>
</dbReference>
<organism evidence="1 2">
    <name type="scientific">Geoglobus acetivorans</name>
    <dbReference type="NCBI Taxonomy" id="565033"/>
    <lineage>
        <taxon>Archaea</taxon>
        <taxon>Methanobacteriati</taxon>
        <taxon>Methanobacteriota</taxon>
        <taxon>Archaeoglobi</taxon>
        <taxon>Archaeoglobales</taxon>
        <taxon>Archaeoglobaceae</taxon>
        <taxon>Geoglobus</taxon>
    </lineage>
</organism>